<dbReference type="PANTHER" id="PTHR33112">
    <property type="entry name" value="DOMAIN PROTEIN, PUTATIVE-RELATED"/>
    <property type="match status" value="1"/>
</dbReference>
<evidence type="ECO:0000313" key="2">
    <source>
        <dbReference type="Proteomes" id="UP000297716"/>
    </source>
</evidence>
<dbReference type="STRING" id="37992.A0A4Z0YN43"/>
<dbReference type="Proteomes" id="UP000297716">
    <property type="component" value="Unassembled WGS sequence"/>
</dbReference>
<protein>
    <recommendedName>
        <fullName evidence="3">Heterokaryon incompatibility domain-containing protein</fullName>
    </recommendedName>
</protein>
<proteinExistence type="predicted"/>
<dbReference type="EMBL" id="SKBN01000048">
    <property type="protein sequence ID" value="TGJ85324.1"/>
    <property type="molecule type" value="Genomic_DNA"/>
</dbReference>
<evidence type="ECO:0008006" key="3">
    <source>
        <dbReference type="Google" id="ProtNLM"/>
    </source>
</evidence>
<keyword evidence="2" id="KW-1185">Reference proteome</keyword>
<reference evidence="1 2" key="1">
    <citation type="submission" date="2019-03" db="EMBL/GenBank/DDBJ databases">
        <title>Draft genome sequence of Xylaria hypoxylon DSM 108379, a ubiquitous saprotrophic-parasitic fungi on hardwood.</title>
        <authorList>
            <person name="Buettner E."/>
            <person name="Leonhardt S."/>
            <person name="Gebauer A.M."/>
            <person name="Liers C."/>
            <person name="Hofrichter M."/>
            <person name="Kellner H."/>
        </authorList>
    </citation>
    <scope>NUCLEOTIDE SEQUENCE [LARGE SCALE GENOMIC DNA]</scope>
    <source>
        <strain evidence="1 2">DSM 108379</strain>
    </source>
</reference>
<comment type="caution">
    <text evidence="1">The sequence shown here is derived from an EMBL/GenBank/DDBJ whole genome shotgun (WGS) entry which is preliminary data.</text>
</comment>
<sequence length="478" mass="54314">MDTPSIFCDKCQAIQFNDAEWGGYAVRNEEGKTILKFDEDDRPRRFKIQLDIEDIYPRFPFLSKLAAEGCDCCGMLKHSALKAFEDNGYDDSREEKFRISVDYLWNQRAEFTKRCSSLGLHWLVINFEVLKDEATCQEWLNIPAIKPGKIMTPETISWLQSHLNSCRQCDNRSHGGLIPTRLVQVDCNPPRLVEMNPSTILALGLNSVKTWYTSIVTEYSDRLLTYPTDRLPAISGVAKLLNDSLCDEYVAGLWRRQLHQGLDWKCWRIGTKHLSWLRLFKDLTDTATYVAPSWSWASRVCYIEFGLRFSNKQRGRMEYGSTTPHISLAGTNPYGQLSNALLRVTTKVVRVPTDITFDDFHSEGCVYVGSYSQPYARCSVDWGLGPDGEHLRSVYPDGLMLMLLAGVPYKHPSPSLSPISLTAELATLSEEESEEEEGSEEEIDEGLAYGLIIYQVPDTDNFLRVGVFESRGSDGWEL</sequence>
<gene>
    <name evidence="1" type="ORF">E0Z10_g3469</name>
</gene>
<organism evidence="1 2">
    <name type="scientific">Xylaria hypoxylon</name>
    <dbReference type="NCBI Taxonomy" id="37992"/>
    <lineage>
        <taxon>Eukaryota</taxon>
        <taxon>Fungi</taxon>
        <taxon>Dikarya</taxon>
        <taxon>Ascomycota</taxon>
        <taxon>Pezizomycotina</taxon>
        <taxon>Sordariomycetes</taxon>
        <taxon>Xylariomycetidae</taxon>
        <taxon>Xylariales</taxon>
        <taxon>Xylariaceae</taxon>
        <taxon>Xylaria</taxon>
    </lineage>
</organism>
<dbReference type="AlphaFoldDB" id="A0A4Z0YN43"/>
<dbReference type="OrthoDB" id="2958217at2759"/>
<dbReference type="PANTHER" id="PTHR33112:SF16">
    <property type="entry name" value="HETEROKARYON INCOMPATIBILITY DOMAIN-CONTAINING PROTEIN"/>
    <property type="match status" value="1"/>
</dbReference>
<accession>A0A4Z0YN43</accession>
<name>A0A4Z0YN43_9PEZI</name>
<evidence type="ECO:0000313" key="1">
    <source>
        <dbReference type="EMBL" id="TGJ85324.1"/>
    </source>
</evidence>